<dbReference type="EnsemblMetazoa" id="Aqu2.1.01252_001">
    <property type="protein sequence ID" value="Aqu2.1.01252_001"/>
    <property type="gene ID" value="Aqu2.1.01252"/>
</dbReference>
<protein>
    <submittedName>
        <fullName evidence="1">Uncharacterized protein</fullName>
    </submittedName>
</protein>
<dbReference type="InParanoid" id="A0A1X7SGR4"/>
<name>A0A1X7SGR4_AMPQE</name>
<accession>A0A1X7SGR4</accession>
<proteinExistence type="predicted"/>
<evidence type="ECO:0000313" key="1">
    <source>
        <dbReference type="EnsemblMetazoa" id="Aqu2.1.01252_001"/>
    </source>
</evidence>
<dbReference type="AlphaFoldDB" id="A0A1X7SGR4"/>
<sequence>MHGKKYPNKSLTERANTNLIQNTVQLLVLNVDSFIIMIGRIMKLVTETCGINKRRSRKIPDEKDSLQVETVLQQFLFLYDVLILNNKYKYHEIETRMNMETGGVLRQLLVVSSLDCIKANNDYEDQQSRYHKHEIAIEQMKQQSKTILKS</sequence>
<organism evidence="1">
    <name type="scientific">Amphimedon queenslandica</name>
    <name type="common">Sponge</name>
    <dbReference type="NCBI Taxonomy" id="400682"/>
    <lineage>
        <taxon>Eukaryota</taxon>
        <taxon>Metazoa</taxon>
        <taxon>Porifera</taxon>
        <taxon>Demospongiae</taxon>
        <taxon>Heteroscleromorpha</taxon>
        <taxon>Haplosclerida</taxon>
        <taxon>Niphatidae</taxon>
        <taxon>Amphimedon</taxon>
    </lineage>
</organism>
<reference evidence="1" key="1">
    <citation type="submission" date="2017-05" db="UniProtKB">
        <authorList>
            <consortium name="EnsemblMetazoa"/>
        </authorList>
    </citation>
    <scope>IDENTIFICATION</scope>
</reference>